<dbReference type="STRING" id="1121301.SAMN02745912_03132"/>
<accession>A0A1M6RZY1</accession>
<dbReference type="GO" id="GO:0003700">
    <property type="term" value="F:DNA-binding transcription factor activity"/>
    <property type="evidence" value="ECO:0007669"/>
    <property type="project" value="InterPro"/>
</dbReference>
<gene>
    <name evidence="2" type="ORF">SAMN02745912_03132</name>
</gene>
<protein>
    <submittedName>
        <fullName evidence="2">Regulatory protein, arsR family</fullName>
    </submittedName>
</protein>
<organism evidence="2 3">
    <name type="scientific">Paramaledivibacter caminithermalis (strain DSM 15212 / CIP 107654 / DViRD3)</name>
    <name type="common">Clostridium caminithermale</name>
    <dbReference type="NCBI Taxonomy" id="1121301"/>
    <lineage>
        <taxon>Bacteria</taxon>
        <taxon>Bacillati</taxon>
        <taxon>Bacillota</taxon>
        <taxon>Clostridia</taxon>
        <taxon>Peptostreptococcales</taxon>
        <taxon>Caminicellaceae</taxon>
        <taxon>Paramaledivibacter</taxon>
    </lineage>
</organism>
<sequence length="59" mass="6730">MENRDLIIKALDEAGKSLKSGEISEITGIDKKEVSNIIKKLKEEGVIYSPKRCYYDIKK</sequence>
<dbReference type="Gene3D" id="1.10.10.10">
    <property type="entry name" value="Winged helix-like DNA-binding domain superfamily/Winged helix DNA-binding domain"/>
    <property type="match status" value="1"/>
</dbReference>
<dbReference type="RefSeq" id="WP_106406520.1">
    <property type="nucleotide sequence ID" value="NZ_FRAG01000052.1"/>
</dbReference>
<dbReference type="OrthoDB" id="15623at2"/>
<proteinExistence type="predicted"/>
<dbReference type="Pfam" id="PF01022">
    <property type="entry name" value="HTH_5"/>
    <property type="match status" value="1"/>
</dbReference>
<evidence type="ECO:0000259" key="1">
    <source>
        <dbReference type="Pfam" id="PF01022"/>
    </source>
</evidence>
<dbReference type="SUPFAM" id="SSF46785">
    <property type="entry name" value="Winged helix' DNA-binding domain"/>
    <property type="match status" value="1"/>
</dbReference>
<name>A0A1M6RZY1_PARC5</name>
<keyword evidence="3" id="KW-1185">Reference proteome</keyword>
<dbReference type="AlphaFoldDB" id="A0A1M6RZY1"/>
<dbReference type="Proteomes" id="UP000184465">
    <property type="component" value="Unassembled WGS sequence"/>
</dbReference>
<evidence type="ECO:0000313" key="3">
    <source>
        <dbReference type="Proteomes" id="UP000184465"/>
    </source>
</evidence>
<dbReference type="InterPro" id="IPR001845">
    <property type="entry name" value="HTH_ArsR_DNA-bd_dom"/>
</dbReference>
<dbReference type="InterPro" id="IPR036390">
    <property type="entry name" value="WH_DNA-bd_sf"/>
</dbReference>
<dbReference type="InterPro" id="IPR036388">
    <property type="entry name" value="WH-like_DNA-bd_sf"/>
</dbReference>
<dbReference type="EMBL" id="FRAG01000052">
    <property type="protein sequence ID" value="SHK37950.1"/>
    <property type="molecule type" value="Genomic_DNA"/>
</dbReference>
<evidence type="ECO:0000313" key="2">
    <source>
        <dbReference type="EMBL" id="SHK37950.1"/>
    </source>
</evidence>
<feature type="domain" description="HTH arsR-type" evidence="1">
    <location>
        <begin position="3"/>
        <end position="48"/>
    </location>
</feature>
<reference evidence="2 3" key="1">
    <citation type="submission" date="2016-11" db="EMBL/GenBank/DDBJ databases">
        <authorList>
            <person name="Jaros S."/>
            <person name="Januszkiewicz K."/>
            <person name="Wedrychowicz H."/>
        </authorList>
    </citation>
    <scope>NUCLEOTIDE SEQUENCE [LARGE SCALE GENOMIC DNA]</scope>
    <source>
        <strain evidence="2 3">DSM 15212</strain>
    </source>
</reference>